<sequence>MNPGELVPAMSGRAWRVPPRSLVEVIDVEGSQTGDVFAVPTDDLEDGLSNGRTFDYGESIRLTTGSVLYSRRSRPLLTIVEDEVGTHDFLWAPCSQEMYEIGYGVTEPHPNCLDNLTASLGGFGVPAATVTIAFNVFMNVAVGQDGGLAILPPATAAGQSVTFRTERELLVAVTACAATTANGGAAKPLRVRITEGAGSPTQGRA</sequence>
<dbReference type="AlphaFoldDB" id="A0A1Q8CPE0"/>
<evidence type="ECO:0000259" key="1">
    <source>
        <dbReference type="Pfam" id="PF09347"/>
    </source>
</evidence>
<dbReference type="PANTHER" id="PTHR31527:SF0">
    <property type="entry name" value="RE64534P"/>
    <property type="match status" value="1"/>
</dbReference>
<dbReference type="RefSeq" id="WP_075126807.1">
    <property type="nucleotide sequence ID" value="NZ_MSIE01000031.1"/>
</dbReference>
<dbReference type="InterPro" id="IPR018959">
    <property type="entry name" value="DUF1989"/>
</dbReference>
<keyword evidence="3" id="KW-1185">Reference proteome</keyword>
<protein>
    <recommendedName>
        <fullName evidence="1">DUF1989 domain-containing protein</fullName>
    </recommendedName>
</protein>
<dbReference type="PANTHER" id="PTHR31527">
    <property type="entry name" value="RE64534P"/>
    <property type="match status" value="1"/>
</dbReference>
<proteinExistence type="predicted"/>
<dbReference type="Proteomes" id="UP000185596">
    <property type="component" value="Unassembled WGS sequence"/>
</dbReference>
<organism evidence="2 3">
    <name type="scientific">Actinophytocola xanthii</name>
    <dbReference type="NCBI Taxonomy" id="1912961"/>
    <lineage>
        <taxon>Bacteria</taxon>
        <taxon>Bacillati</taxon>
        <taxon>Actinomycetota</taxon>
        <taxon>Actinomycetes</taxon>
        <taxon>Pseudonocardiales</taxon>
        <taxon>Pseudonocardiaceae</taxon>
    </lineage>
</organism>
<accession>A0A1Q8CPE0</accession>
<comment type="caution">
    <text evidence="2">The sequence shown here is derived from an EMBL/GenBank/DDBJ whole genome shotgun (WGS) entry which is preliminary data.</text>
</comment>
<gene>
    <name evidence="2" type="ORF">BU204_17740</name>
</gene>
<evidence type="ECO:0000313" key="2">
    <source>
        <dbReference type="EMBL" id="OLF16216.1"/>
    </source>
</evidence>
<name>A0A1Q8CPE0_9PSEU</name>
<dbReference type="Pfam" id="PF09347">
    <property type="entry name" value="DUF1989"/>
    <property type="match status" value="1"/>
</dbReference>
<reference evidence="2 3" key="1">
    <citation type="submission" date="2016-12" db="EMBL/GenBank/DDBJ databases">
        <title>The draft genome sequence of Actinophytocola sp. 11-183.</title>
        <authorList>
            <person name="Wang W."/>
            <person name="Yuan L."/>
        </authorList>
    </citation>
    <scope>NUCLEOTIDE SEQUENCE [LARGE SCALE GENOMIC DNA]</scope>
    <source>
        <strain evidence="2 3">11-183</strain>
    </source>
</reference>
<feature type="domain" description="DUF1989" evidence="1">
    <location>
        <begin position="6"/>
        <end position="170"/>
    </location>
</feature>
<dbReference type="OrthoDB" id="9772660at2"/>
<evidence type="ECO:0000313" key="3">
    <source>
        <dbReference type="Proteomes" id="UP000185596"/>
    </source>
</evidence>
<dbReference type="EMBL" id="MSIE01000031">
    <property type="protein sequence ID" value="OLF16216.1"/>
    <property type="molecule type" value="Genomic_DNA"/>
</dbReference>
<dbReference type="STRING" id="1912961.BU204_17740"/>